<feature type="chain" id="PRO_5040852297" evidence="2">
    <location>
        <begin position="34"/>
        <end position="724"/>
    </location>
</feature>
<dbReference type="InterPro" id="IPR031025">
    <property type="entry name" value="LruC_dom"/>
</dbReference>
<dbReference type="InterPro" id="IPR045474">
    <property type="entry name" value="GEVED"/>
</dbReference>
<evidence type="ECO:0000313" key="6">
    <source>
        <dbReference type="EMBL" id="MCT7942048.1"/>
    </source>
</evidence>
<dbReference type="RefSeq" id="WP_261298429.1">
    <property type="nucleotide sequence ID" value="NZ_JAMTCD010000010.1"/>
</dbReference>
<dbReference type="Pfam" id="PF16130">
    <property type="entry name" value="DUF4842"/>
    <property type="match status" value="1"/>
</dbReference>
<sequence length="724" mass="78862">MKLVTLSPLTRYPFSGLFTLGALTLSLSQSAQANEPFEACPHEAFIIQTPASKPITYGVDLGTGSYLTLSDNMGINGALNGTGFSFNDNYLYGWDYEHQTIGKVGNDYQIIPLTLSKDAASATAGNFFVGDVALAENAWYGYRKNTGLFRVDLDDQNYPMTLIPGSKSLASFNITDFAFHPTNGFLYAVTNGKEGRLIKIDPSTGGFDDLGLVISGNSNFTFGAQFFDPQGNLYLSNNGTGNVYKLNVEQSEPQAELFSYGPSSTSNDGARCALAEVPVGDAVDFGDAPASYGTVMANNGARHGIVESLRLGELNDNEADGSPAPLSDDSSDGVDDEDGISMPTGFEIGEDAILLVTTSGQGGFLNAWIDWAQDGKFDEEDRIISAKAMSSGVQTLLINVPNWAKPGETWSRFRLSSVADILPTGGVSDGEVEDYPITVTETGVTMTYYPSSSGFTTLAYEDLYPDQGDFDMNDVVMQLRITQFVKNNQVRRIGFNAQLVAMGAWYHNGFAIQLPGVERNNVQESAIDWTLQGVKQTQSPLEVGQTNAVLKFTDDLWQHATRGNGCEYFRTEPGCGTSYRATWQMTVPFVNAIDEEQMPEFPYDPFIFATPNTDHGLAAKNINGGKEPGRALEIHLKNHAPTDLFNPAFLGQRDDASNPSAGQYFQDKNGMSWAIEVPDTWQHPVEKQRLDGSYQEFVDFAADATGTTNPYWYLAAIEALIFED</sequence>
<dbReference type="Proteomes" id="UP001155546">
    <property type="component" value="Unassembled WGS sequence"/>
</dbReference>
<evidence type="ECO:0000256" key="1">
    <source>
        <dbReference type="SAM" id="MobiDB-lite"/>
    </source>
</evidence>
<protein>
    <submittedName>
        <fullName evidence="6">LruC domain-containing protein</fullName>
    </submittedName>
</protein>
<accession>A0A9X3AW54</accession>
<feature type="signal peptide" evidence="2">
    <location>
        <begin position="1"/>
        <end position="33"/>
    </location>
</feature>
<feature type="domain" description="GEVED" evidence="4">
    <location>
        <begin position="365"/>
        <end position="438"/>
    </location>
</feature>
<feature type="region of interest" description="Disordered" evidence="1">
    <location>
        <begin position="315"/>
        <end position="339"/>
    </location>
</feature>
<evidence type="ECO:0000259" key="3">
    <source>
        <dbReference type="Pfam" id="PF16130"/>
    </source>
</evidence>
<proteinExistence type="predicted"/>
<feature type="compositionally biased region" description="Acidic residues" evidence="1">
    <location>
        <begin position="329"/>
        <end position="339"/>
    </location>
</feature>
<dbReference type="NCBIfam" id="TIGR04456">
    <property type="entry name" value="LruC_dom"/>
    <property type="match status" value="1"/>
</dbReference>
<name>A0A9X3AW54_9GAMM</name>
<dbReference type="AlphaFoldDB" id="A0A9X3AW54"/>
<evidence type="ECO:0000313" key="7">
    <source>
        <dbReference type="Proteomes" id="UP001155546"/>
    </source>
</evidence>
<dbReference type="SUPFAM" id="SSF63825">
    <property type="entry name" value="YWTD domain"/>
    <property type="match status" value="1"/>
</dbReference>
<reference evidence="6" key="1">
    <citation type="journal article" date="2023" name="Int. J. Syst. Evol. Microbiol.">
        <title>&lt;i&gt;Shewanella septentrionalis&lt;/i&gt; sp. nov. and &lt;i&gt;Shewanella holmiensis&lt;/i&gt; sp. nov., isolated from Baltic Sea water and sediments.</title>
        <authorList>
            <person name="Martin-Rodriguez A.J."/>
            <person name="Thorell K."/>
            <person name="Joffre E."/>
            <person name="Jensie-Markopoulos S."/>
            <person name="Moore E.R.B."/>
            <person name="Sjoling A."/>
        </authorList>
    </citation>
    <scope>NUCLEOTIDE SEQUENCE</scope>
    <source>
        <strain evidence="6">SP1S2-7</strain>
    </source>
</reference>
<organism evidence="6 7">
    <name type="scientific">Shewanella holmiensis</name>
    <dbReference type="NCBI Taxonomy" id="2952222"/>
    <lineage>
        <taxon>Bacteria</taxon>
        <taxon>Pseudomonadati</taxon>
        <taxon>Pseudomonadota</taxon>
        <taxon>Gammaproteobacteria</taxon>
        <taxon>Alteromonadales</taxon>
        <taxon>Shewanellaceae</taxon>
        <taxon>Shewanella</taxon>
    </lineage>
</organism>
<dbReference type="EMBL" id="JAMTCD010000010">
    <property type="protein sequence ID" value="MCT7942048.1"/>
    <property type="molecule type" value="Genomic_DNA"/>
</dbReference>
<keyword evidence="2" id="KW-0732">Signal</keyword>
<keyword evidence="7" id="KW-1185">Reference proteome</keyword>
<gene>
    <name evidence="6" type="ORF">NE535_09625</name>
</gene>
<dbReference type="InterPro" id="IPR032295">
    <property type="entry name" value="DUF4842"/>
</dbReference>
<comment type="caution">
    <text evidence="6">The sequence shown here is derived from an EMBL/GenBank/DDBJ whole genome shotgun (WGS) entry which is preliminary data.</text>
</comment>
<dbReference type="InterPro" id="IPR054215">
    <property type="entry name" value="DUF6923"/>
</dbReference>
<dbReference type="Pfam" id="PF21959">
    <property type="entry name" value="DUF6923"/>
    <property type="match status" value="1"/>
</dbReference>
<feature type="domain" description="DUF6923" evidence="5">
    <location>
        <begin position="78"/>
        <end position="273"/>
    </location>
</feature>
<dbReference type="Pfam" id="PF20009">
    <property type="entry name" value="GEVED"/>
    <property type="match status" value="1"/>
</dbReference>
<evidence type="ECO:0000259" key="4">
    <source>
        <dbReference type="Pfam" id="PF20009"/>
    </source>
</evidence>
<evidence type="ECO:0000259" key="5">
    <source>
        <dbReference type="Pfam" id="PF21959"/>
    </source>
</evidence>
<feature type="domain" description="DUF4842" evidence="3">
    <location>
        <begin position="488"/>
        <end position="713"/>
    </location>
</feature>
<evidence type="ECO:0000256" key="2">
    <source>
        <dbReference type="SAM" id="SignalP"/>
    </source>
</evidence>